<evidence type="ECO:0000259" key="2">
    <source>
        <dbReference type="Pfam" id="PF09299"/>
    </source>
</evidence>
<feature type="compositionally biased region" description="Basic and acidic residues" evidence="1">
    <location>
        <begin position="692"/>
        <end position="704"/>
    </location>
</feature>
<organism evidence="3 4">
    <name type="scientific">Pseudomonas laurylsulfativorans</name>
    <dbReference type="NCBI Taxonomy" id="1943631"/>
    <lineage>
        <taxon>Bacteria</taxon>
        <taxon>Pseudomonadati</taxon>
        <taxon>Pseudomonadota</taxon>
        <taxon>Gammaproteobacteria</taxon>
        <taxon>Pseudomonadales</taxon>
        <taxon>Pseudomonadaceae</taxon>
        <taxon>Pseudomonas</taxon>
    </lineage>
</organism>
<dbReference type="Gene3D" id="3.30.420.10">
    <property type="entry name" value="Ribonuclease H-like superfamily/Ribonuclease H"/>
    <property type="match status" value="1"/>
</dbReference>
<dbReference type="InterPro" id="IPR015378">
    <property type="entry name" value="Transposase-like_Mu_C"/>
</dbReference>
<dbReference type="OrthoDB" id="501284at2"/>
<evidence type="ECO:0000313" key="3">
    <source>
        <dbReference type="EMBL" id="POF41168.1"/>
    </source>
</evidence>
<feature type="domain" description="Transposase-like Mu C-terminal" evidence="2">
    <location>
        <begin position="519"/>
        <end position="577"/>
    </location>
</feature>
<gene>
    <name evidence="3" type="ORF">B0D71_18215</name>
</gene>
<dbReference type="InterPro" id="IPR036397">
    <property type="entry name" value="RNaseH_sf"/>
</dbReference>
<dbReference type="SUPFAM" id="SSF53098">
    <property type="entry name" value="Ribonuclease H-like"/>
    <property type="match status" value="1"/>
</dbReference>
<dbReference type="RefSeq" id="WP_103396058.1">
    <property type="nucleotide sequence ID" value="NZ_MUJK01000005.1"/>
</dbReference>
<keyword evidence="4" id="KW-1185">Reference proteome</keyword>
<comment type="caution">
    <text evidence="3">The sequence shown here is derived from an EMBL/GenBank/DDBJ whole genome shotgun (WGS) entry which is preliminary data.</text>
</comment>
<dbReference type="Pfam" id="PF09299">
    <property type="entry name" value="Mu-transpos_C"/>
    <property type="match status" value="1"/>
</dbReference>
<dbReference type="GO" id="GO:0003676">
    <property type="term" value="F:nucleic acid binding"/>
    <property type="evidence" value="ECO:0007669"/>
    <property type="project" value="InterPro"/>
</dbReference>
<dbReference type="InterPro" id="IPR012337">
    <property type="entry name" value="RNaseH-like_sf"/>
</dbReference>
<sequence length="725" mass="82405">MRNLIANCIITPCVESAIFGCPVRLLELDSARRKVIVIEYAFSSKKPWVEDLDPILSELDSAVLCISPEQVPDFLVRDDDEISEKELDLREKRWNLVRELVEGRTVGELLAGGCFGSRINAHASAVGVDRKQIYRLLFRFWSMGQVKNAFLNNSTNWGKAKNRSITPGKQLGRPPKYLGVVYEDRAIMLGEKERSAIRIAYDRFASGKCGTVRDAWDWMLRKFYTKILPGGELGEIARGTYPTISQFKYHGKKLFDDIYVLKGRRGSIRWNKDYRALTGSASDGVFGPCHRFEIDSTIADVYLVHRINRNWLIGRPVIYVVVDNYSRMIVGIHIGLEGPSWNGARHALFNAYTSKQEFCKRYNVEISEDEWPCHHLPFELSADRAELLSEAGETMSNTLGTILKIAPPFRPDWKSIVESRFRLINEGLDLKFYPGGVDARRLERGDRDYELDAILDIDQFTEMVILAVLNHNKNLRLPHLLTEQMIADEVSPTPLGIWRWAMEHSPINARTKGAEELKIALLPSREVPIKRGGIYFQGLYFTCEILQREQWAENSHNGSTRYVRVWYDPNCVDSAWVKVGAEFHPLTLVPHMAHKFSGYRLEEILDVLNITKQVSPDESFHATQDRVKLQQRGEEIIAEATKMKKQAGKPPSKAKFKADKRINRQAELAVDRARDSVELKVIHSGSTGSSESLREPVALEKGELSSRGRSFLKLVTGESKGSGHE</sequence>
<name>A0A2S3VMH9_9PSED</name>
<proteinExistence type="predicted"/>
<protein>
    <submittedName>
        <fullName evidence="3">Transposase</fullName>
    </submittedName>
</protein>
<feature type="region of interest" description="Disordered" evidence="1">
    <location>
        <begin position="681"/>
        <end position="704"/>
    </location>
</feature>
<reference evidence="4" key="1">
    <citation type="submission" date="2017-02" db="EMBL/GenBank/DDBJ databases">
        <authorList>
            <person name="Furmanczyk E.M."/>
        </authorList>
    </citation>
    <scope>NUCLEOTIDE SEQUENCE [LARGE SCALE GENOMIC DNA]</scope>
    <source>
        <strain evidence="4">AP3_22</strain>
    </source>
</reference>
<accession>A0A2S3VMH9</accession>
<evidence type="ECO:0000256" key="1">
    <source>
        <dbReference type="SAM" id="MobiDB-lite"/>
    </source>
</evidence>
<dbReference type="AlphaFoldDB" id="A0A2S3VMH9"/>
<evidence type="ECO:0000313" key="4">
    <source>
        <dbReference type="Proteomes" id="UP000237440"/>
    </source>
</evidence>
<dbReference type="Proteomes" id="UP000237440">
    <property type="component" value="Unassembled WGS sequence"/>
</dbReference>
<dbReference type="EMBL" id="MUJK01000005">
    <property type="protein sequence ID" value="POF41168.1"/>
    <property type="molecule type" value="Genomic_DNA"/>
</dbReference>